<reference evidence="3 4" key="1">
    <citation type="submission" date="2017-05" db="EMBL/GenBank/DDBJ databases">
        <authorList>
            <person name="Varghese N."/>
            <person name="Submissions S."/>
        </authorList>
    </citation>
    <scope>NUCLEOTIDE SEQUENCE [LARGE SCALE GENOMIC DNA]</scope>
    <source>
        <strain evidence="3 4">DSM 25457</strain>
    </source>
</reference>
<gene>
    <name evidence="3" type="ORF">SAMN06265222_103238</name>
</gene>
<evidence type="ECO:0000256" key="1">
    <source>
        <dbReference type="SAM" id="Phobius"/>
    </source>
</evidence>
<feature type="signal peptide" evidence="2">
    <location>
        <begin position="1"/>
        <end position="28"/>
    </location>
</feature>
<sequence length="285" mass="30851">MIRFFTTAALIVAMIGGAPSVSPNNAWADALSDDASTLTDAGITARFEPHQAHPGDIVTLNVEMKRESWGQFELQIPNQTSVHSIAIEEIPLRLADGQYQQRISWLFQPITSGRIEFQDASVIVVTDEGEQTIGLPNLRLDVQPFPTQKLADTALPLPSSDESPDTNSNAAWMIGIGMVIGFILVAALFRSLRHKPTPTDNSEQAASHATSQLIDKLKAGDAGKDDLLRLLNDPNIAMSDRLRAGLEKAAYSRDFQPGDLAALTAEEGFTDASIAKQSSTQERSV</sequence>
<keyword evidence="4" id="KW-1185">Reference proteome</keyword>
<keyword evidence="1" id="KW-1133">Transmembrane helix</keyword>
<keyword evidence="1" id="KW-0812">Transmembrane</keyword>
<dbReference type="EMBL" id="FXUG01000003">
    <property type="protein sequence ID" value="SMP51187.1"/>
    <property type="molecule type" value="Genomic_DNA"/>
</dbReference>
<proteinExistence type="predicted"/>
<evidence type="ECO:0000256" key="2">
    <source>
        <dbReference type="SAM" id="SignalP"/>
    </source>
</evidence>
<name>A0ABY1PYC1_9BACT</name>
<comment type="caution">
    <text evidence="3">The sequence shown here is derived from an EMBL/GenBank/DDBJ whole genome shotgun (WGS) entry which is preliminary data.</text>
</comment>
<protein>
    <submittedName>
        <fullName evidence="3">Uncharacterized protein</fullName>
    </submittedName>
</protein>
<evidence type="ECO:0000313" key="3">
    <source>
        <dbReference type="EMBL" id="SMP51187.1"/>
    </source>
</evidence>
<keyword evidence="2" id="KW-0732">Signal</keyword>
<keyword evidence="1" id="KW-0472">Membrane</keyword>
<feature type="transmembrane region" description="Helical" evidence="1">
    <location>
        <begin position="170"/>
        <end position="189"/>
    </location>
</feature>
<evidence type="ECO:0000313" key="4">
    <source>
        <dbReference type="Proteomes" id="UP001158067"/>
    </source>
</evidence>
<organism evidence="3 4">
    <name type="scientific">Neorhodopirellula lusitana</name>
    <dbReference type="NCBI Taxonomy" id="445327"/>
    <lineage>
        <taxon>Bacteria</taxon>
        <taxon>Pseudomonadati</taxon>
        <taxon>Planctomycetota</taxon>
        <taxon>Planctomycetia</taxon>
        <taxon>Pirellulales</taxon>
        <taxon>Pirellulaceae</taxon>
        <taxon>Neorhodopirellula</taxon>
    </lineage>
</organism>
<dbReference type="RefSeq" id="WP_283432032.1">
    <property type="nucleotide sequence ID" value="NZ_FXUG01000003.1"/>
</dbReference>
<dbReference type="Proteomes" id="UP001158067">
    <property type="component" value="Unassembled WGS sequence"/>
</dbReference>
<feature type="chain" id="PRO_5046878657" evidence="2">
    <location>
        <begin position="29"/>
        <end position="285"/>
    </location>
</feature>
<accession>A0ABY1PYC1</accession>